<dbReference type="Pfam" id="PF01569">
    <property type="entry name" value="PAP2"/>
    <property type="match status" value="1"/>
</dbReference>
<dbReference type="Proteomes" id="UP001058016">
    <property type="component" value="Chromosome"/>
</dbReference>
<dbReference type="Gene3D" id="1.20.144.10">
    <property type="entry name" value="Phosphatidic acid phosphatase type 2/haloperoxidase"/>
    <property type="match status" value="2"/>
</dbReference>
<dbReference type="SMART" id="SM00014">
    <property type="entry name" value="acidPPc"/>
    <property type="match status" value="1"/>
</dbReference>
<dbReference type="EMBL" id="CP071249">
    <property type="protein sequence ID" value="UUF06290.1"/>
    <property type="molecule type" value="Genomic_DNA"/>
</dbReference>
<dbReference type="AlphaFoldDB" id="A0A9Q9CPB7"/>
<reference evidence="4 5" key="1">
    <citation type="submission" date="2021-03" db="EMBL/GenBank/DDBJ databases">
        <title>Comparative Genomics and Metabolomics in the genus Turicibacter.</title>
        <authorList>
            <person name="Maki J."/>
            <person name="Looft T."/>
        </authorList>
    </citation>
    <scope>NUCLEOTIDE SEQUENCE</scope>
    <source>
        <strain evidence="4">ISU324</strain>
        <strain evidence="3 5">MMM721</strain>
    </source>
</reference>
<feature type="transmembrane region" description="Helical" evidence="1">
    <location>
        <begin position="129"/>
        <end position="147"/>
    </location>
</feature>
<proteinExistence type="predicted"/>
<evidence type="ECO:0000313" key="3">
    <source>
        <dbReference type="EMBL" id="UUF06290.1"/>
    </source>
</evidence>
<dbReference type="PANTHER" id="PTHR14969:SF13">
    <property type="entry name" value="AT30094P"/>
    <property type="match status" value="1"/>
</dbReference>
<dbReference type="InterPro" id="IPR000326">
    <property type="entry name" value="PAP2/HPO"/>
</dbReference>
<feature type="transmembrane region" description="Helical" evidence="1">
    <location>
        <begin position="63"/>
        <end position="81"/>
    </location>
</feature>
<evidence type="ECO:0000313" key="5">
    <source>
        <dbReference type="Proteomes" id="UP001058016"/>
    </source>
</evidence>
<feature type="transmembrane region" description="Helical" evidence="1">
    <location>
        <begin position="154"/>
        <end position="177"/>
    </location>
</feature>
<dbReference type="Proteomes" id="UP001058072">
    <property type="component" value="Chromosome"/>
</dbReference>
<accession>A0A9Q9CPB7</accession>
<dbReference type="EMBL" id="CP071250">
    <property type="protein sequence ID" value="UUF07522.1"/>
    <property type="molecule type" value="Genomic_DNA"/>
</dbReference>
<name>A0A9Q9CPB7_9FIRM</name>
<dbReference type="CDD" id="cd03392">
    <property type="entry name" value="PAP2_like_2"/>
    <property type="match status" value="1"/>
</dbReference>
<organism evidence="4 6">
    <name type="scientific">Turicibacter bilis</name>
    <dbReference type="NCBI Taxonomy" id="2735723"/>
    <lineage>
        <taxon>Bacteria</taxon>
        <taxon>Bacillati</taxon>
        <taxon>Bacillota</taxon>
        <taxon>Erysipelotrichia</taxon>
        <taxon>Erysipelotrichales</taxon>
        <taxon>Turicibacteraceae</taxon>
        <taxon>Turicibacter</taxon>
    </lineage>
</organism>
<sequence>MKRQLNPMIPFLIAVISSGCFFILADYIFTSDLTNFQQSVFNFISRLRNPHLNTLMIILTKTANPFPISVLTLILTFILVFKHQKKEALFSFLLILLTAGTNTLLKHLYLRQRPIVGSLIHETGFSFPSGHSMISLALALLLSYLSFHFLSRKLIAYLLSAFLLAYTFLIGFSRVYINVHYVGDVLGGWLASIVVFSILLCLFNLFSRTKRPL</sequence>
<dbReference type="PROSITE" id="PS51257">
    <property type="entry name" value="PROKAR_LIPOPROTEIN"/>
    <property type="match status" value="1"/>
</dbReference>
<evidence type="ECO:0000259" key="2">
    <source>
        <dbReference type="SMART" id="SM00014"/>
    </source>
</evidence>
<dbReference type="SUPFAM" id="SSF48317">
    <property type="entry name" value="Acid phosphatase/Vanadium-dependent haloperoxidase"/>
    <property type="match status" value="1"/>
</dbReference>
<protein>
    <submittedName>
        <fullName evidence="4">Phosphatase PAP2 family protein</fullName>
    </submittedName>
</protein>
<keyword evidence="1" id="KW-0472">Membrane</keyword>
<dbReference type="RefSeq" id="WP_068759626.1">
    <property type="nucleotide sequence ID" value="NZ_CP071249.1"/>
</dbReference>
<keyword evidence="5" id="KW-1185">Reference proteome</keyword>
<feature type="transmembrane region" description="Helical" evidence="1">
    <location>
        <begin position="9"/>
        <end position="29"/>
    </location>
</feature>
<dbReference type="PANTHER" id="PTHR14969">
    <property type="entry name" value="SPHINGOSINE-1-PHOSPHATE PHOSPHOHYDROLASE"/>
    <property type="match status" value="1"/>
</dbReference>
<evidence type="ECO:0000256" key="1">
    <source>
        <dbReference type="SAM" id="Phobius"/>
    </source>
</evidence>
<feature type="domain" description="Phosphatidic acid phosphatase type 2/haloperoxidase" evidence="2">
    <location>
        <begin position="88"/>
        <end position="200"/>
    </location>
</feature>
<evidence type="ECO:0000313" key="6">
    <source>
        <dbReference type="Proteomes" id="UP001058072"/>
    </source>
</evidence>
<feature type="transmembrane region" description="Helical" evidence="1">
    <location>
        <begin position="88"/>
        <end position="109"/>
    </location>
</feature>
<dbReference type="InterPro" id="IPR036938">
    <property type="entry name" value="PAP2/HPO_sf"/>
</dbReference>
<feature type="transmembrane region" description="Helical" evidence="1">
    <location>
        <begin position="189"/>
        <end position="207"/>
    </location>
</feature>
<evidence type="ECO:0000313" key="4">
    <source>
        <dbReference type="EMBL" id="UUF07522.1"/>
    </source>
</evidence>
<keyword evidence="1" id="KW-0812">Transmembrane</keyword>
<gene>
    <name evidence="3" type="ORF">J0J69_01480</name>
    <name evidence="4" type="ORF">J0J70_07725</name>
</gene>
<keyword evidence="1" id="KW-1133">Transmembrane helix</keyword>